<name>A0A9Q9CQZ0_9FIRM</name>
<organism evidence="3 4">
    <name type="scientific">Turicibacter bilis</name>
    <dbReference type="NCBI Taxonomy" id="2735723"/>
    <lineage>
        <taxon>Bacteria</taxon>
        <taxon>Bacillati</taxon>
        <taxon>Bacillota</taxon>
        <taxon>Erysipelotrichia</taxon>
        <taxon>Erysipelotrichales</taxon>
        <taxon>Turicibacteraceae</taxon>
        <taxon>Turicibacter</taxon>
    </lineage>
</organism>
<dbReference type="Proteomes" id="UP001058072">
    <property type="component" value="Chromosome"/>
</dbReference>
<evidence type="ECO:0000256" key="1">
    <source>
        <dbReference type="SAM" id="Phobius"/>
    </source>
</evidence>
<protein>
    <recommendedName>
        <fullName evidence="5">Gram-positive cocci surface proteins LPxTG domain-containing protein</fullName>
    </recommendedName>
</protein>
<feature type="signal peptide" evidence="2">
    <location>
        <begin position="1"/>
        <end position="22"/>
    </location>
</feature>
<dbReference type="EMBL" id="CP071250">
    <property type="protein sequence ID" value="UUF08302.1"/>
    <property type="molecule type" value="Genomic_DNA"/>
</dbReference>
<accession>A0A9Q9CQZ0</accession>
<reference evidence="3" key="1">
    <citation type="submission" date="2021-03" db="EMBL/GenBank/DDBJ databases">
        <title>Comparative Genomics and Metabolomics in the genus Turicibacter.</title>
        <authorList>
            <person name="Maki J."/>
            <person name="Looft T."/>
        </authorList>
    </citation>
    <scope>NUCLEOTIDE SEQUENCE</scope>
    <source>
        <strain evidence="3">ISU324</strain>
    </source>
</reference>
<keyword evidence="1" id="KW-1133">Transmembrane helix</keyword>
<keyword evidence="1" id="KW-0812">Transmembrane</keyword>
<dbReference type="RefSeq" id="WP_212724947.1">
    <property type="nucleotide sequence ID" value="NZ_CP071250.1"/>
</dbReference>
<evidence type="ECO:0008006" key="5">
    <source>
        <dbReference type="Google" id="ProtNLM"/>
    </source>
</evidence>
<feature type="transmembrane region" description="Helical" evidence="1">
    <location>
        <begin position="187"/>
        <end position="207"/>
    </location>
</feature>
<feature type="chain" id="PRO_5040268103" description="Gram-positive cocci surface proteins LPxTG domain-containing protein" evidence="2">
    <location>
        <begin position="23"/>
        <end position="216"/>
    </location>
</feature>
<evidence type="ECO:0000313" key="3">
    <source>
        <dbReference type="EMBL" id="UUF08302.1"/>
    </source>
</evidence>
<proteinExistence type="predicted"/>
<gene>
    <name evidence="3" type="ORF">J0J70_12110</name>
</gene>
<dbReference type="AlphaFoldDB" id="A0A9Q9CQZ0"/>
<keyword evidence="2" id="KW-0732">Signal</keyword>
<sequence>MKKLATVALAATLLFGSFNVIADASAAELRDKLVSLGVPSDSANQLVTYLQSIDLTDAQKVELEGVVKQAYALIDGRTDLTKLSDTEKSHLMGLAKQAASKVGLVLKYDIVNGVDTITLVSTNGQQILTLSAPDIADVLQNFDGDMIKVVEAIIETTVETVLGTNTPGHGSVTPMPDSSLNDTGFELPAVMMAGAGLVVLAAGLMVVSHRHMQDER</sequence>
<evidence type="ECO:0000313" key="4">
    <source>
        <dbReference type="Proteomes" id="UP001058072"/>
    </source>
</evidence>
<evidence type="ECO:0000256" key="2">
    <source>
        <dbReference type="SAM" id="SignalP"/>
    </source>
</evidence>
<keyword evidence="1" id="KW-0472">Membrane</keyword>